<evidence type="ECO:0000256" key="2">
    <source>
        <dbReference type="ARBA" id="ARBA00022448"/>
    </source>
</evidence>
<protein>
    <recommendedName>
        <fullName evidence="6">Thioredoxin</fullName>
    </recommendedName>
</protein>
<keyword evidence="4 8" id="KW-1015">Disulfide bond</keyword>
<dbReference type="PANTHER" id="PTHR45663:SF11">
    <property type="entry name" value="GEO12009P1"/>
    <property type="match status" value="1"/>
</dbReference>
<evidence type="ECO:0000313" key="10">
    <source>
        <dbReference type="EMBL" id="OGC45900.1"/>
    </source>
</evidence>
<dbReference type="InterPro" id="IPR013766">
    <property type="entry name" value="Thioredoxin_domain"/>
</dbReference>
<dbReference type="FunFam" id="3.40.30.10:FF:000001">
    <property type="entry name" value="Thioredoxin"/>
    <property type="match status" value="1"/>
</dbReference>
<evidence type="ECO:0000256" key="8">
    <source>
        <dbReference type="PIRSR" id="PIRSR000077-4"/>
    </source>
</evidence>
<dbReference type="GO" id="GO:0015035">
    <property type="term" value="F:protein-disulfide reductase activity"/>
    <property type="evidence" value="ECO:0007669"/>
    <property type="project" value="UniProtKB-UniRule"/>
</dbReference>
<dbReference type="Gene3D" id="3.40.30.10">
    <property type="entry name" value="Glutaredoxin"/>
    <property type="match status" value="1"/>
</dbReference>
<dbReference type="SUPFAM" id="SSF52833">
    <property type="entry name" value="Thioredoxin-like"/>
    <property type="match status" value="1"/>
</dbReference>
<comment type="similarity">
    <text evidence="1">Belongs to the thioredoxin family.</text>
</comment>
<evidence type="ECO:0000259" key="9">
    <source>
        <dbReference type="PROSITE" id="PS51352"/>
    </source>
</evidence>
<dbReference type="GO" id="GO:0005737">
    <property type="term" value="C:cytoplasm"/>
    <property type="evidence" value="ECO:0007669"/>
    <property type="project" value="TreeGrafter"/>
</dbReference>
<feature type="site" description="Deprotonates C-terminal active site Cys" evidence="7">
    <location>
        <position position="6"/>
    </location>
</feature>
<dbReference type="InterPro" id="IPR036249">
    <property type="entry name" value="Thioredoxin-like_sf"/>
</dbReference>
<accession>A0A1F4UM77</accession>
<evidence type="ECO:0000313" key="11">
    <source>
        <dbReference type="Proteomes" id="UP000178615"/>
    </source>
</evidence>
<feature type="disulfide bond" description="Redox-active" evidence="8">
    <location>
        <begin position="12"/>
        <end position="15"/>
    </location>
</feature>
<dbReference type="AlphaFoldDB" id="A0A1F4UM77"/>
<evidence type="ECO:0000256" key="7">
    <source>
        <dbReference type="PIRSR" id="PIRSR000077-1"/>
    </source>
</evidence>
<keyword evidence="5 8" id="KW-0676">Redox-active center</keyword>
<dbReference type="InterPro" id="IPR005746">
    <property type="entry name" value="Thioredoxin"/>
</dbReference>
<dbReference type="Proteomes" id="UP000178615">
    <property type="component" value="Unassembled WGS sequence"/>
</dbReference>
<feature type="domain" description="Thioredoxin" evidence="9">
    <location>
        <begin position="1"/>
        <end position="88"/>
    </location>
</feature>
<dbReference type="PANTHER" id="PTHR45663">
    <property type="entry name" value="GEO12009P1"/>
    <property type="match status" value="1"/>
</dbReference>
<feature type="site" description="Contributes to redox potential value" evidence="7">
    <location>
        <position position="14"/>
    </location>
</feature>
<gene>
    <name evidence="10" type="ORF">A2V49_02505</name>
</gene>
<sequence length="88" mass="10225">MLTLLDFYADWCGPCKLMAPIFDTVKKDYTGKIEFKKIDVEQDSSLAMKYGVMGIPTFILLKDDKELDRKIGAMPKEMLLEWLNHHLK</sequence>
<evidence type="ECO:0000256" key="4">
    <source>
        <dbReference type="ARBA" id="ARBA00023157"/>
    </source>
</evidence>
<comment type="caution">
    <text evidence="10">The sequence shown here is derived from an EMBL/GenBank/DDBJ whole genome shotgun (WGS) entry which is preliminary data.</text>
</comment>
<dbReference type="EMBL" id="MEUV01000019">
    <property type="protein sequence ID" value="OGC45900.1"/>
    <property type="molecule type" value="Genomic_DNA"/>
</dbReference>
<keyword evidence="2" id="KW-0813">Transport</keyword>
<evidence type="ECO:0000256" key="5">
    <source>
        <dbReference type="ARBA" id="ARBA00023284"/>
    </source>
</evidence>
<feature type="site" description="Contributes to redox potential value" evidence="7">
    <location>
        <position position="13"/>
    </location>
</feature>
<organism evidence="10 11">
    <name type="scientific">candidate division WWE3 bacterium RBG_19FT_COMBO_34_6</name>
    <dbReference type="NCBI Taxonomy" id="1802612"/>
    <lineage>
        <taxon>Bacteria</taxon>
        <taxon>Katanobacteria</taxon>
    </lineage>
</organism>
<feature type="active site" description="Nucleophile" evidence="7">
    <location>
        <position position="12"/>
    </location>
</feature>
<dbReference type="Pfam" id="PF00085">
    <property type="entry name" value="Thioredoxin"/>
    <property type="match status" value="1"/>
</dbReference>
<dbReference type="PRINTS" id="PR00421">
    <property type="entry name" value="THIOREDOXIN"/>
</dbReference>
<keyword evidence="3" id="KW-0249">Electron transport</keyword>
<dbReference type="PIRSF" id="PIRSF000077">
    <property type="entry name" value="Thioredoxin"/>
    <property type="match status" value="1"/>
</dbReference>
<feature type="active site" description="Nucleophile" evidence="7">
    <location>
        <position position="15"/>
    </location>
</feature>
<dbReference type="CDD" id="cd02947">
    <property type="entry name" value="TRX_family"/>
    <property type="match status" value="1"/>
</dbReference>
<evidence type="ECO:0000256" key="1">
    <source>
        <dbReference type="ARBA" id="ARBA00008987"/>
    </source>
</evidence>
<dbReference type="PROSITE" id="PS00194">
    <property type="entry name" value="THIOREDOXIN_1"/>
    <property type="match status" value="1"/>
</dbReference>
<dbReference type="InterPro" id="IPR017937">
    <property type="entry name" value="Thioredoxin_CS"/>
</dbReference>
<name>A0A1F4UM77_UNCKA</name>
<proteinExistence type="inferred from homology"/>
<dbReference type="PROSITE" id="PS51352">
    <property type="entry name" value="THIOREDOXIN_2"/>
    <property type="match status" value="1"/>
</dbReference>
<dbReference type="NCBIfam" id="TIGR01068">
    <property type="entry name" value="thioredoxin"/>
    <property type="match status" value="1"/>
</dbReference>
<evidence type="ECO:0000256" key="3">
    <source>
        <dbReference type="ARBA" id="ARBA00022982"/>
    </source>
</evidence>
<evidence type="ECO:0000256" key="6">
    <source>
        <dbReference type="NCBIfam" id="TIGR01068"/>
    </source>
</evidence>
<reference evidence="10 11" key="1">
    <citation type="journal article" date="2016" name="Nat. Commun.">
        <title>Thousands of microbial genomes shed light on interconnected biogeochemical processes in an aquifer system.</title>
        <authorList>
            <person name="Anantharaman K."/>
            <person name="Brown C.T."/>
            <person name="Hug L.A."/>
            <person name="Sharon I."/>
            <person name="Castelle C.J."/>
            <person name="Probst A.J."/>
            <person name="Thomas B.C."/>
            <person name="Singh A."/>
            <person name="Wilkins M.J."/>
            <person name="Karaoz U."/>
            <person name="Brodie E.L."/>
            <person name="Williams K.H."/>
            <person name="Hubbard S.S."/>
            <person name="Banfield J.F."/>
        </authorList>
    </citation>
    <scope>NUCLEOTIDE SEQUENCE [LARGE SCALE GENOMIC DNA]</scope>
</reference>